<dbReference type="Gene3D" id="2.70.150.10">
    <property type="entry name" value="Calcium-transporting ATPase, cytoplasmic transduction domain A"/>
    <property type="match status" value="1"/>
</dbReference>
<dbReference type="RefSeq" id="WP_400188127.1">
    <property type="nucleotide sequence ID" value="NZ_JBGORX010000005.1"/>
</dbReference>
<gene>
    <name evidence="10" type="ORF">ACD661_12115</name>
</gene>
<comment type="subcellular location">
    <subcellularLocation>
        <location evidence="8">Cell membrane</location>
    </subcellularLocation>
    <subcellularLocation>
        <location evidence="1">Membrane</location>
    </subcellularLocation>
</comment>
<accession>A0ABW8D9A4</accession>
<dbReference type="SUPFAM" id="SSF81665">
    <property type="entry name" value="Calcium ATPase, transmembrane domain M"/>
    <property type="match status" value="1"/>
</dbReference>
<evidence type="ECO:0000256" key="4">
    <source>
        <dbReference type="ARBA" id="ARBA00022989"/>
    </source>
</evidence>
<proteinExistence type="inferred from homology"/>
<dbReference type="EMBL" id="JBGORX010000005">
    <property type="protein sequence ID" value="MFJ1269303.1"/>
    <property type="molecule type" value="Genomic_DNA"/>
</dbReference>
<dbReference type="InterPro" id="IPR001757">
    <property type="entry name" value="P_typ_ATPase"/>
</dbReference>
<evidence type="ECO:0000313" key="11">
    <source>
        <dbReference type="Proteomes" id="UP001615550"/>
    </source>
</evidence>
<evidence type="ECO:0000256" key="5">
    <source>
        <dbReference type="ARBA" id="ARBA00023136"/>
    </source>
</evidence>
<dbReference type="SUPFAM" id="SSF81653">
    <property type="entry name" value="Calcium ATPase, transduction domain A"/>
    <property type="match status" value="1"/>
</dbReference>
<evidence type="ECO:0000256" key="3">
    <source>
        <dbReference type="ARBA" id="ARBA00022692"/>
    </source>
</evidence>
<dbReference type="InterPro" id="IPR023214">
    <property type="entry name" value="HAD_sf"/>
</dbReference>
<keyword evidence="11" id="KW-1185">Reference proteome</keyword>
<evidence type="ECO:0000259" key="9">
    <source>
        <dbReference type="Pfam" id="PF00122"/>
    </source>
</evidence>
<dbReference type="InterPro" id="IPR018303">
    <property type="entry name" value="ATPase_P-typ_P_site"/>
</dbReference>
<evidence type="ECO:0000256" key="6">
    <source>
        <dbReference type="ARBA" id="ARBA00039097"/>
    </source>
</evidence>
<comment type="similarity">
    <text evidence="2 8">Belongs to the cation transport ATPase (P-type) (TC 3.A.3) family. Type IB subfamily.</text>
</comment>
<protein>
    <recommendedName>
        <fullName evidence="6">P-type Zn(2+) transporter</fullName>
        <ecNumber evidence="6">7.2.2.12</ecNumber>
    </recommendedName>
</protein>
<dbReference type="InterPro" id="IPR059000">
    <property type="entry name" value="ATPase_P-type_domA"/>
</dbReference>
<evidence type="ECO:0000256" key="1">
    <source>
        <dbReference type="ARBA" id="ARBA00004370"/>
    </source>
</evidence>
<comment type="catalytic activity">
    <reaction evidence="7">
        <text>Zn(2+)(in) + ATP + H2O = Zn(2+)(out) + ADP + phosphate + H(+)</text>
        <dbReference type="Rhea" id="RHEA:20621"/>
        <dbReference type="ChEBI" id="CHEBI:15377"/>
        <dbReference type="ChEBI" id="CHEBI:15378"/>
        <dbReference type="ChEBI" id="CHEBI:29105"/>
        <dbReference type="ChEBI" id="CHEBI:30616"/>
        <dbReference type="ChEBI" id="CHEBI:43474"/>
        <dbReference type="ChEBI" id="CHEBI:456216"/>
        <dbReference type="EC" id="7.2.2.12"/>
    </reaction>
</comment>
<dbReference type="InterPro" id="IPR023299">
    <property type="entry name" value="ATPase_P-typ_cyto_dom_N"/>
</dbReference>
<keyword evidence="4 8" id="KW-1133">Transmembrane helix</keyword>
<dbReference type="PRINTS" id="PR00119">
    <property type="entry name" value="CATATPASE"/>
</dbReference>
<dbReference type="InterPro" id="IPR036412">
    <property type="entry name" value="HAD-like_sf"/>
</dbReference>
<comment type="caution">
    <text evidence="10">The sequence shown here is derived from an EMBL/GenBank/DDBJ whole genome shotgun (WGS) entry which is preliminary data.</text>
</comment>
<evidence type="ECO:0000256" key="7">
    <source>
        <dbReference type="ARBA" id="ARBA00047308"/>
    </source>
</evidence>
<dbReference type="EC" id="7.2.2.12" evidence="6"/>
<feature type="transmembrane region" description="Helical" evidence="8">
    <location>
        <begin position="266"/>
        <end position="290"/>
    </location>
</feature>
<feature type="transmembrane region" description="Helical" evidence="8">
    <location>
        <begin position="77"/>
        <end position="102"/>
    </location>
</feature>
<keyword evidence="8" id="KW-0547">Nucleotide-binding</keyword>
<keyword evidence="8" id="KW-1003">Cell membrane</keyword>
<organism evidence="10 11">
    <name type="scientific">Legionella lytica</name>
    <dbReference type="NCBI Taxonomy" id="96232"/>
    <lineage>
        <taxon>Bacteria</taxon>
        <taxon>Pseudomonadati</taxon>
        <taxon>Pseudomonadota</taxon>
        <taxon>Gammaproteobacteria</taxon>
        <taxon>Legionellales</taxon>
        <taxon>Legionellaceae</taxon>
        <taxon>Legionella</taxon>
    </lineage>
</organism>
<feature type="transmembrane region" description="Helical" evidence="8">
    <location>
        <begin position="48"/>
        <end position="65"/>
    </location>
</feature>
<keyword evidence="3 8" id="KW-0812">Transmembrane</keyword>
<dbReference type="InterPro" id="IPR027256">
    <property type="entry name" value="P-typ_ATPase_IB"/>
</dbReference>
<feature type="domain" description="P-type ATPase A" evidence="9">
    <location>
        <begin position="126"/>
        <end position="224"/>
    </location>
</feature>
<dbReference type="InterPro" id="IPR051014">
    <property type="entry name" value="Cation_Transport_ATPase_IB"/>
</dbReference>
<dbReference type="NCBIfam" id="TIGR01525">
    <property type="entry name" value="ATPase-IB_hvy"/>
    <property type="match status" value="1"/>
</dbReference>
<feature type="transmembrane region" description="Helical" evidence="8">
    <location>
        <begin position="566"/>
        <end position="590"/>
    </location>
</feature>
<dbReference type="Pfam" id="PF00122">
    <property type="entry name" value="E1-E2_ATPase"/>
    <property type="match status" value="1"/>
</dbReference>
<reference evidence="10 11" key="1">
    <citation type="submission" date="2024-08" db="EMBL/GenBank/DDBJ databases">
        <title>Draft Genome Sequence of Legionella lytica strain DSB2004, Isolated From a Fire Sprinkler System.</title>
        <authorList>
            <person name="Everhart A.D."/>
            <person name="Kidane D.T."/>
            <person name="Farone A.L."/>
            <person name="Farone M.B."/>
        </authorList>
    </citation>
    <scope>NUCLEOTIDE SEQUENCE [LARGE SCALE GENOMIC DNA]</scope>
    <source>
        <strain evidence="10 11">DSB2004</strain>
    </source>
</reference>
<dbReference type="NCBIfam" id="TIGR01494">
    <property type="entry name" value="ATPase_P-type"/>
    <property type="match status" value="1"/>
</dbReference>
<keyword evidence="8" id="KW-0479">Metal-binding</keyword>
<keyword evidence="5 8" id="KW-0472">Membrane</keyword>
<feature type="transmembrane region" description="Helical" evidence="8">
    <location>
        <begin position="241"/>
        <end position="260"/>
    </location>
</feature>
<dbReference type="Gene3D" id="3.40.50.1000">
    <property type="entry name" value="HAD superfamily/HAD-like"/>
    <property type="match status" value="1"/>
</dbReference>
<evidence type="ECO:0000256" key="2">
    <source>
        <dbReference type="ARBA" id="ARBA00006024"/>
    </source>
</evidence>
<keyword evidence="8" id="KW-0067">ATP-binding</keyword>
<dbReference type="PANTHER" id="PTHR48085:SF5">
    <property type="entry name" value="CADMIUM_ZINC-TRANSPORTING ATPASE HMA4-RELATED"/>
    <property type="match status" value="1"/>
</dbReference>
<dbReference type="Pfam" id="PF00702">
    <property type="entry name" value="Hydrolase"/>
    <property type="match status" value="1"/>
</dbReference>
<name>A0ABW8D9A4_9GAMM</name>
<evidence type="ECO:0000313" key="10">
    <source>
        <dbReference type="EMBL" id="MFJ1269303.1"/>
    </source>
</evidence>
<evidence type="ECO:0000256" key="8">
    <source>
        <dbReference type="RuleBase" id="RU362081"/>
    </source>
</evidence>
<feature type="transmembrane region" description="Helical" evidence="8">
    <location>
        <begin position="18"/>
        <end position="36"/>
    </location>
</feature>
<dbReference type="Proteomes" id="UP001615550">
    <property type="component" value="Unassembled WGS sequence"/>
</dbReference>
<dbReference type="Gene3D" id="3.40.1110.10">
    <property type="entry name" value="Calcium-transporting ATPase, cytoplasmic domain N"/>
    <property type="match status" value="1"/>
</dbReference>
<dbReference type="PROSITE" id="PS00154">
    <property type="entry name" value="ATPASE_E1_E2"/>
    <property type="match status" value="1"/>
</dbReference>
<sequence length="626" mass="67844">MKKENLISVLSRFLHSQWQSFIVLLSLIAIGIYLILDSLNATFTNIPLLLLIIIGGIPLFVQIFLKLLRGNLGADFLAAIALVTGIILQQYLAASLIILMLASGQTLERYARHKASSVLLALAERMPAIAHRKTNSEIEDIPLAEMNINDEIVIYPHETCPVDGIVIEGNGSMDESYLTGEPYQVSKAPGASVLSGAINGESVLIIKATKLPVDSRYAVMVKVLEEAEQKRPSIRRLGDQIGAIFAPVALLFAAGTWYFTQDAIRFLAVLVIATPCPLLIAIPITIISAISRAAKQAIIIKDPIVLERLPTCKTAIFDKTGTLTYGKPTLTEIYTAQNYTKEQILQYVGSLERYSKHPLASAVIQATQERHIDLMESTNVSEKPGQGLNGIVNHRKVSVTSRKKLLEMMPECNSLLPPVSPGLECLILLDNQYAAALHFHDAPRAESKSFITHLTPAHQFKKIMLVSGDRESEVNYLAKLIPFTEIYASQSPEDKLAIVRGEIKKAPTVFMGDGINDAPALTAATVGIAFGQHSNVTAEAAGAVIMENTLSKVDELLHLSISTRNIAAQSAVGGMLLSLIGMGFAATGFISPIMGAILQECIDILAIINALRLAFGSKIKIDLPND</sequence>
<dbReference type="InterPro" id="IPR023298">
    <property type="entry name" value="ATPase_P-typ_TM_dom_sf"/>
</dbReference>
<dbReference type="InterPro" id="IPR008250">
    <property type="entry name" value="ATPase_P-typ_transduc_dom_A_sf"/>
</dbReference>
<dbReference type="PANTHER" id="PTHR48085">
    <property type="entry name" value="CADMIUM/ZINC-TRANSPORTING ATPASE HMA2-RELATED"/>
    <property type="match status" value="1"/>
</dbReference>
<dbReference type="SUPFAM" id="SSF56784">
    <property type="entry name" value="HAD-like"/>
    <property type="match status" value="1"/>
</dbReference>